<dbReference type="NCBIfam" id="NF002032">
    <property type="entry name" value="PRK00856.1"/>
    <property type="match status" value="1"/>
</dbReference>
<dbReference type="Pfam" id="PF02729">
    <property type="entry name" value="OTCace_N"/>
    <property type="match status" value="1"/>
</dbReference>
<keyword evidence="3 7" id="KW-0808">Transferase</keyword>
<dbReference type="NCBIfam" id="TIGR00670">
    <property type="entry name" value="asp_carb_tr"/>
    <property type="match status" value="1"/>
</dbReference>
<dbReference type="EMBL" id="CP045503">
    <property type="protein sequence ID" value="QPG58031.1"/>
    <property type="molecule type" value="Genomic_DNA"/>
</dbReference>
<dbReference type="Proteomes" id="UP000316416">
    <property type="component" value="Chromosome"/>
</dbReference>
<dbReference type="InterPro" id="IPR006130">
    <property type="entry name" value="Asp/Orn_carbamoylTrfase"/>
</dbReference>
<evidence type="ECO:0000256" key="3">
    <source>
        <dbReference type="ARBA" id="ARBA00022679"/>
    </source>
</evidence>
<dbReference type="InterPro" id="IPR006131">
    <property type="entry name" value="Asp_carbamoyltransf_Asp/Orn-bd"/>
</dbReference>
<organism evidence="10 11">
    <name type="scientific">Shewanella eurypsychrophilus</name>
    <dbReference type="NCBI Taxonomy" id="2593656"/>
    <lineage>
        <taxon>Bacteria</taxon>
        <taxon>Pseudomonadati</taxon>
        <taxon>Pseudomonadota</taxon>
        <taxon>Gammaproteobacteria</taxon>
        <taxon>Alteromonadales</taxon>
        <taxon>Shewanellaceae</taxon>
        <taxon>Shewanella</taxon>
    </lineage>
</organism>
<keyword evidence="11" id="KW-1185">Reference proteome</keyword>
<dbReference type="InterPro" id="IPR036901">
    <property type="entry name" value="Asp/Orn_carbamoylTrfase_sf"/>
</dbReference>
<dbReference type="HAMAP" id="MF_00001">
    <property type="entry name" value="Asp_carb_tr"/>
    <property type="match status" value="1"/>
</dbReference>
<dbReference type="PRINTS" id="PR00101">
    <property type="entry name" value="ATCASE"/>
</dbReference>
<dbReference type="PANTHER" id="PTHR45753">
    <property type="entry name" value="ORNITHINE CARBAMOYLTRANSFERASE, MITOCHONDRIAL"/>
    <property type="match status" value="1"/>
</dbReference>
<dbReference type="Pfam" id="PF00185">
    <property type="entry name" value="OTCace"/>
    <property type="match status" value="1"/>
</dbReference>
<dbReference type="EC" id="2.1.3.2" evidence="7"/>
<feature type="binding site" evidence="7">
    <location>
        <position position="267"/>
    </location>
    <ligand>
        <name>carbamoyl phosphate</name>
        <dbReference type="ChEBI" id="CHEBI:58228"/>
    </ligand>
</feature>
<evidence type="ECO:0000256" key="1">
    <source>
        <dbReference type="ARBA" id="ARBA00004852"/>
    </source>
</evidence>
<evidence type="ECO:0000313" key="10">
    <source>
        <dbReference type="EMBL" id="QPG58031.1"/>
    </source>
</evidence>
<dbReference type="GO" id="GO:0004070">
    <property type="term" value="F:aspartate carbamoyltransferase activity"/>
    <property type="evidence" value="ECO:0007669"/>
    <property type="project" value="UniProtKB-EC"/>
</dbReference>
<name>A0ABX6V865_9GAMM</name>
<feature type="binding site" evidence="7">
    <location>
        <position position="55"/>
    </location>
    <ligand>
        <name>carbamoyl phosphate</name>
        <dbReference type="ChEBI" id="CHEBI:58228"/>
    </ligand>
</feature>
<dbReference type="RefSeq" id="WP_195873261.1">
    <property type="nucleotide sequence ID" value="NZ_CP045503.2"/>
</dbReference>
<evidence type="ECO:0000256" key="5">
    <source>
        <dbReference type="ARBA" id="ARBA00043884"/>
    </source>
</evidence>
<feature type="binding site" evidence="7">
    <location>
        <position position="106"/>
    </location>
    <ligand>
        <name>carbamoyl phosphate</name>
        <dbReference type="ChEBI" id="CHEBI:58228"/>
    </ligand>
</feature>
<feature type="binding site" evidence="7">
    <location>
        <position position="85"/>
    </location>
    <ligand>
        <name>L-aspartate</name>
        <dbReference type="ChEBI" id="CHEBI:29991"/>
    </ligand>
</feature>
<keyword evidence="4 7" id="KW-0665">Pyrimidine biosynthesis</keyword>
<comment type="function">
    <text evidence="5 7">Catalyzes the condensation of carbamoyl phosphate and aspartate to form carbamoyl aspartate and inorganic phosphate, the committed step in the de novo pyrimidine nucleotide biosynthesis pathway.</text>
</comment>
<dbReference type="PANTHER" id="PTHR45753:SF6">
    <property type="entry name" value="ASPARTATE CARBAMOYLTRANSFERASE"/>
    <property type="match status" value="1"/>
</dbReference>
<feature type="binding site" evidence="7">
    <location>
        <position position="137"/>
    </location>
    <ligand>
        <name>carbamoyl phosphate</name>
        <dbReference type="ChEBI" id="CHEBI:58228"/>
    </ligand>
</feature>
<feature type="binding site" evidence="7">
    <location>
        <position position="266"/>
    </location>
    <ligand>
        <name>carbamoyl phosphate</name>
        <dbReference type="ChEBI" id="CHEBI:58228"/>
    </ligand>
</feature>
<dbReference type="SUPFAM" id="SSF53671">
    <property type="entry name" value="Aspartate/ornithine carbamoyltransferase"/>
    <property type="match status" value="1"/>
</dbReference>
<dbReference type="Gene3D" id="3.40.50.1370">
    <property type="entry name" value="Aspartate/ornithine carbamoyltransferase"/>
    <property type="match status" value="2"/>
</dbReference>
<feature type="domain" description="Aspartate/ornithine carbamoyltransferase carbamoyl-P binding" evidence="9">
    <location>
        <begin position="8"/>
        <end position="147"/>
    </location>
</feature>
<dbReference type="InterPro" id="IPR006132">
    <property type="entry name" value="Asp/Orn_carbamoyltranf_P-bd"/>
</dbReference>
<feature type="domain" description="Aspartate/ornithine carbamoyltransferase Asp/Orn-binding" evidence="8">
    <location>
        <begin position="154"/>
        <end position="301"/>
    </location>
</feature>
<dbReference type="InterPro" id="IPR002082">
    <property type="entry name" value="Asp_carbamoyltransf"/>
</dbReference>
<evidence type="ECO:0000256" key="4">
    <source>
        <dbReference type="ARBA" id="ARBA00022975"/>
    </source>
</evidence>
<evidence type="ECO:0000259" key="8">
    <source>
        <dbReference type="Pfam" id="PF00185"/>
    </source>
</evidence>
<proteinExistence type="inferred from homology"/>
<dbReference type="PRINTS" id="PR00100">
    <property type="entry name" value="AOTCASE"/>
</dbReference>
<accession>A0ABX6V865</accession>
<sequence length="309" mass="34532">MHNPLYNKNIISIPDLSRSELELIVATAQSLKQSPHPELLKNKVIASCFFEASTRTRLSFETAVNRLGGSIIGFPDSGNTSLGKKGETLADSVQVISSYCDAFFMRHHQEGAARLASEFSSVPVINGGDGSNQHPTQTLLDLFSIYETQGSLEKLQVAFVGDLKYGRTVHSLTQALSLFDCEFHFVAPQALSMPDYIIDELKEKGVKFHLHDDLDTVIGSLDIIYMTRVQKERFDETEYQHMKSSFILNAQMLTGVKSNLKVLHPLPRVDEITTDVDRTPYAYYFQQAENGVYARQALLALVMTDEFGV</sequence>
<evidence type="ECO:0000313" key="11">
    <source>
        <dbReference type="Proteomes" id="UP000316416"/>
    </source>
</evidence>
<feature type="binding site" evidence="7">
    <location>
        <position position="228"/>
    </location>
    <ligand>
        <name>L-aspartate</name>
        <dbReference type="ChEBI" id="CHEBI:29991"/>
    </ligand>
</feature>
<evidence type="ECO:0000256" key="2">
    <source>
        <dbReference type="ARBA" id="ARBA00008896"/>
    </source>
</evidence>
<feature type="binding site" evidence="7">
    <location>
        <position position="167"/>
    </location>
    <ligand>
        <name>L-aspartate</name>
        <dbReference type="ChEBI" id="CHEBI:29991"/>
    </ligand>
</feature>
<comment type="subunit">
    <text evidence="7">Heterododecamer (2C3:3R2) of six catalytic PyrB chains organized as two trimers (C3), and six regulatory PyrI chains organized as three dimers (R2).</text>
</comment>
<dbReference type="PROSITE" id="PS00097">
    <property type="entry name" value="CARBAMOYLTRANSFERASE"/>
    <property type="match status" value="1"/>
</dbReference>
<evidence type="ECO:0000259" key="9">
    <source>
        <dbReference type="Pfam" id="PF02729"/>
    </source>
</evidence>
<comment type="similarity">
    <text evidence="2 7">Belongs to the aspartate/ornithine carbamoyltransferase superfamily. ATCase family.</text>
</comment>
<evidence type="ECO:0000256" key="7">
    <source>
        <dbReference type="HAMAP-Rule" id="MF_00001"/>
    </source>
</evidence>
<comment type="catalytic activity">
    <reaction evidence="6 7">
        <text>carbamoyl phosphate + L-aspartate = N-carbamoyl-L-aspartate + phosphate + H(+)</text>
        <dbReference type="Rhea" id="RHEA:20013"/>
        <dbReference type="ChEBI" id="CHEBI:15378"/>
        <dbReference type="ChEBI" id="CHEBI:29991"/>
        <dbReference type="ChEBI" id="CHEBI:32814"/>
        <dbReference type="ChEBI" id="CHEBI:43474"/>
        <dbReference type="ChEBI" id="CHEBI:58228"/>
        <dbReference type="EC" id="2.1.3.2"/>
    </reaction>
</comment>
<feature type="binding site" evidence="7">
    <location>
        <position position="56"/>
    </location>
    <ligand>
        <name>carbamoyl phosphate</name>
        <dbReference type="ChEBI" id="CHEBI:58228"/>
    </ligand>
</feature>
<comment type="pathway">
    <text evidence="1 7">Pyrimidine metabolism; UMP biosynthesis via de novo pathway; (S)-dihydroorotate from bicarbonate: step 2/3.</text>
</comment>
<gene>
    <name evidence="7 10" type="primary">pyrB</name>
    <name evidence="10" type="ORF">FM038_011630</name>
</gene>
<protein>
    <recommendedName>
        <fullName evidence="7">Aspartate carbamoyltransferase</fullName>
        <ecNumber evidence="7">2.1.3.2</ecNumber>
    </recommendedName>
    <alternativeName>
        <fullName evidence="7">Aspartate transcarbamylase</fullName>
        <shortName evidence="7">ATCase</shortName>
    </alternativeName>
</protein>
<feature type="binding site" evidence="7">
    <location>
        <position position="134"/>
    </location>
    <ligand>
        <name>carbamoyl phosphate</name>
        <dbReference type="ChEBI" id="CHEBI:58228"/>
    </ligand>
</feature>
<reference evidence="10" key="1">
    <citation type="submission" date="2021-07" db="EMBL/GenBank/DDBJ databases">
        <title>Shewanella sp. YLB-07 whole genome sequence.</title>
        <authorList>
            <person name="Yu L."/>
        </authorList>
    </citation>
    <scope>NUCLEOTIDE SEQUENCE</scope>
    <source>
        <strain evidence="10">YLB-08</strain>
    </source>
</reference>
<evidence type="ECO:0000256" key="6">
    <source>
        <dbReference type="ARBA" id="ARBA00048859"/>
    </source>
</evidence>